<dbReference type="Proteomes" id="UP001055879">
    <property type="component" value="Linkage Group LG03"/>
</dbReference>
<sequence>MRTHQQNGVAEIRNRKTFEVSRSMLNDSHFSTQFWAEAVNTACFTQNRSLIVKRFNKTAYELFLRRKPSISFLYIFSCQCFILNNRDTLGKFDPKADEGIFLGYSSISKAYRVFNKRRQTVDETIHVTFDESRSANSKPIIDNEELNTCMFSHYGEIEPLFNSHHQAHPSNADDGLHILPPNTESTSWVSAVHLNTLPPSDLPTSESPTISEDLSVNDIQPEPQQLITDEPQGAASSSVNIPIV</sequence>
<evidence type="ECO:0000313" key="1">
    <source>
        <dbReference type="EMBL" id="KAI3747124.1"/>
    </source>
</evidence>
<protein>
    <submittedName>
        <fullName evidence="1">Uncharacterized protein</fullName>
    </submittedName>
</protein>
<proteinExistence type="predicted"/>
<evidence type="ECO:0000313" key="2">
    <source>
        <dbReference type="Proteomes" id="UP001055879"/>
    </source>
</evidence>
<organism evidence="1 2">
    <name type="scientific">Arctium lappa</name>
    <name type="common">Greater burdock</name>
    <name type="synonym">Lappa major</name>
    <dbReference type="NCBI Taxonomy" id="4217"/>
    <lineage>
        <taxon>Eukaryota</taxon>
        <taxon>Viridiplantae</taxon>
        <taxon>Streptophyta</taxon>
        <taxon>Embryophyta</taxon>
        <taxon>Tracheophyta</taxon>
        <taxon>Spermatophyta</taxon>
        <taxon>Magnoliopsida</taxon>
        <taxon>eudicotyledons</taxon>
        <taxon>Gunneridae</taxon>
        <taxon>Pentapetalae</taxon>
        <taxon>asterids</taxon>
        <taxon>campanulids</taxon>
        <taxon>Asterales</taxon>
        <taxon>Asteraceae</taxon>
        <taxon>Carduoideae</taxon>
        <taxon>Cardueae</taxon>
        <taxon>Arctiinae</taxon>
        <taxon>Arctium</taxon>
    </lineage>
</organism>
<gene>
    <name evidence="1" type="ORF">L6452_09571</name>
</gene>
<reference evidence="1 2" key="2">
    <citation type="journal article" date="2022" name="Mol. Ecol. Resour.">
        <title>The genomes of chicory, endive, great burdock and yacon provide insights into Asteraceae paleo-polyploidization history and plant inulin production.</title>
        <authorList>
            <person name="Fan W."/>
            <person name="Wang S."/>
            <person name="Wang H."/>
            <person name="Wang A."/>
            <person name="Jiang F."/>
            <person name="Liu H."/>
            <person name="Zhao H."/>
            <person name="Xu D."/>
            <person name="Zhang Y."/>
        </authorList>
    </citation>
    <scope>NUCLEOTIDE SEQUENCE [LARGE SCALE GENOMIC DNA]</scope>
    <source>
        <strain evidence="2">cv. Niubang</strain>
    </source>
</reference>
<accession>A0ACB9DKE9</accession>
<reference evidence="2" key="1">
    <citation type="journal article" date="2022" name="Mol. Ecol. Resour.">
        <title>The genomes of chicory, endive, great burdock and yacon provide insights into Asteraceae palaeo-polyploidization history and plant inulin production.</title>
        <authorList>
            <person name="Fan W."/>
            <person name="Wang S."/>
            <person name="Wang H."/>
            <person name="Wang A."/>
            <person name="Jiang F."/>
            <person name="Liu H."/>
            <person name="Zhao H."/>
            <person name="Xu D."/>
            <person name="Zhang Y."/>
        </authorList>
    </citation>
    <scope>NUCLEOTIDE SEQUENCE [LARGE SCALE GENOMIC DNA]</scope>
    <source>
        <strain evidence="2">cv. Niubang</strain>
    </source>
</reference>
<dbReference type="EMBL" id="CM042049">
    <property type="protein sequence ID" value="KAI3747124.1"/>
    <property type="molecule type" value="Genomic_DNA"/>
</dbReference>
<comment type="caution">
    <text evidence="1">The sequence shown here is derived from an EMBL/GenBank/DDBJ whole genome shotgun (WGS) entry which is preliminary data.</text>
</comment>
<name>A0ACB9DKE9_ARCLA</name>
<keyword evidence="2" id="KW-1185">Reference proteome</keyword>